<sequence length="307" mass="32914">MGYRTHDSPPSARTSGKGAAQGVCTLIRKGLAHTKHQQFLGDRSTAIEMCVTELAFTGKGRSRGSRRGKTSTSLLLANVYSNPRHSGQKFKALFGKVKAARLAAGKEMAKIGNAIAMICGYFNAQHEELGGKGHHSVPVAKDREPEKDWERRKARAAALAKQYKSDENAAFVDVARHPTRRCVYAMAVIRASTGELINAGTIKAKTPCQAEEAAIGLAMGVPDIQDDPQRLQTASGNYARSTSLANLGTSPDRPTITISGSQPTWGTYRTWTTATRMQTQRPENSSGAGTTARASPLVSATNKTLNT</sequence>
<evidence type="ECO:0000256" key="1">
    <source>
        <dbReference type="SAM" id="MobiDB-lite"/>
    </source>
</evidence>
<protein>
    <submittedName>
        <fullName evidence="2">Uncharacterized protein</fullName>
    </submittedName>
</protein>
<gene>
    <name evidence="2" type="ORF">HPB48_004445</name>
</gene>
<feature type="compositionally biased region" description="Polar residues" evidence="1">
    <location>
        <begin position="282"/>
        <end position="307"/>
    </location>
</feature>
<reference evidence="2 3" key="1">
    <citation type="journal article" date="2020" name="Cell">
        <title>Large-Scale Comparative Analyses of Tick Genomes Elucidate Their Genetic Diversity and Vector Capacities.</title>
        <authorList>
            <consortium name="Tick Genome and Microbiome Consortium (TIGMIC)"/>
            <person name="Jia N."/>
            <person name="Wang J."/>
            <person name="Shi W."/>
            <person name="Du L."/>
            <person name="Sun Y."/>
            <person name="Zhan W."/>
            <person name="Jiang J.F."/>
            <person name="Wang Q."/>
            <person name="Zhang B."/>
            <person name="Ji P."/>
            <person name="Bell-Sakyi L."/>
            <person name="Cui X.M."/>
            <person name="Yuan T.T."/>
            <person name="Jiang B.G."/>
            <person name="Yang W.F."/>
            <person name="Lam T.T."/>
            <person name="Chang Q.C."/>
            <person name="Ding S.J."/>
            <person name="Wang X.J."/>
            <person name="Zhu J.G."/>
            <person name="Ruan X.D."/>
            <person name="Zhao L."/>
            <person name="Wei J.T."/>
            <person name="Ye R.Z."/>
            <person name="Que T.C."/>
            <person name="Du C.H."/>
            <person name="Zhou Y.H."/>
            <person name="Cheng J.X."/>
            <person name="Dai P.F."/>
            <person name="Guo W.B."/>
            <person name="Han X.H."/>
            <person name="Huang E.J."/>
            <person name="Li L.F."/>
            <person name="Wei W."/>
            <person name="Gao Y.C."/>
            <person name="Liu J.Z."/>
            <person name="Shao H.Z."/>
            <person name="Wang X."/>
            <person name="Wang C.C."/>
            <person name="Yang T.C."/>
            <person name="Huo Q.B."/>
            <person name="Li W."/>
            <person name="Chen H.Y."/>
            <person name="Chen S.E."/>
            <person name="Zhou L.G."/>
            <person name="Ni X.B."/>
            <person name="Tian J.H."/>
            <person name="Sheng Y."/>
            <person name="Liu T."/>
            <person name="Pan Y.S."/>
            <person name="Xia L.Y."/>
            <person name="Li J."/>
            <person name="Zhao F."/>
            <person name="Cao W.C."/>
        </authorList>
    </citation>
    <scope>NUCLEOTIDE SEQUENCE [LARGE SCALE GENOMIC DNA]</scope>
    <source>
        <strain evidence="2">HaeL-2018</strain>
    </source>
</reference>
<feature type="region of interest" description="Disordered" evidence="1">
    <location>
        <begin position="242"/>
        <end position="264"/>
    </location>
</feature>
<name>A0A9J6FYA2_HAELO</name>
<comment type="caution">
    <text evidence="2">The sequence shown here is derived from an EMBL/GenBank/DDBJ whole genome shotgun (WGS) entry which is preliminary data.</text>
</comment>
<dbReference type="AlphaFoldDB" id="A0A9J6FYA2"/>
<dbReference type="VEuPathDB" id="VectorBase:HLOH_042712"/>
<dbReference type="EMBL" id="JABSTR010000004">
    <property type="protein sequence ID" value="KAH9367791.1"/>
    <property type="molecule type" value="Genomic_DNA"/>
</dbReference>
<keyword evidence="3" id="KW-1185">Reference proteome</keyword>
<organism evidence="2 3">
    <name type="scientific">Haemaphysalis longicornis</name>
    <name type="common">Bush tick</name>
    <dbReference type="NCBI Taxonomy" id="44386"/>
    <lineage>
        <taxon>Eukaryota</taxon>
        <taxon>Metazoa</taxon>
        <taxon>Ecdysozoa</taxon>
        <taxon>Arthropoda</taxon>
        <taxon>Chelicerata</taxon>
        <taxon>Arachnida</taxon>
        <taxon>Acari</taxon>
        <taxon>Parasitiformes</taxon>
        <taxon>Ixodida</taxon>
        <taxon>Ixodoidea</taxon>
        <taxon>Ixodidae</taxon>
        <taxon>Haemaphysalinae</taxon>
        <taxon>Haemaphysalis</taxon>
    </lineage>
</organism>
<evidence type="ECO:0000313" key="3">
    <source>
        <dbReference type="Proteomes" id="UP000821853"/>
    </source>
</evidence>
<proteinExistence type="predicted"/>
<feature type="region of interest" description="Disordered" evidence="1">
    <location>
        <begin position="277"/>
        <end position="307"/>
    </location>
</feature>
<dbReference type="Proteomes" id="UP000821853">
    <property type="component" value="Chromosome 2"/>
</dbReference>
<evidence type="ECO:0000313" key="2">
    <source>
        <dbReference type="EMBL" id="KAH9367791.1"/>
    </source>
</evidence>
<accession>A0A9J6FYA2</accession>